<dbReference type="Bgee" id="WBGene00009490">
    <property type="expression patterns" value="Expressed in pharyngeal muscle cell (C elegans) and 2 other cell types or tissues"/>
</dbReference>
<dbReference type="OrthoDB" id="7600185at2759"/>
<gene>
    <name evidence="2 4" type="primary">fbxa-99</name>
    <name evidence="2" type="ORF">CELE_F36G9.14</name>
    <name evidence="4" type="ORF">F36G9.14</name>
</gene>
<dbReference type="UCSC" id="F36G9.14">
    <property type="organism name" value="c. elegans"/>
</dbReference>
<evidence type="ECO:0000313" key="4">
    <source>
        <dbReference type="WormBase" id="F36G9.14"/>
    </source>
</evidence>
<evidence type="ECO:0000259" key="1">
    <source>
        <dbReference type="PROSITE" id="PS50181"/>
    </source>
</evidence>
<dbReference type="InParanoid" id="O45480"/>
<dbReference type="AGR" id="WB:WBGene00009490"/>
<dbReference type="Pfam" id="PF00646">
    <property type="entry name" value="F-box"/>
    <property type="match status" value="1"/>
</dbReference>
<dbReference type="Pfam" id="PF01827">
    <property type="entry name" value="FTH"/>
    <property type="match status" value="1"/>
</dbReference>
<organism evidence="2 3">
    <name type="scientific">Caenorhabditis elegans</name>
    <dbReference type="NCBI Taxonomy" id="6239"/>
    <lineage>
        <taxon>Eukaryota</taxon>
        <taxon>Metazoa</taxon>
        <taxon>Ecdysozoa</taxon>
        <taxon>Nematoda</taxon>
        <taxon>Chromadorea</taxon>
        <taxon>Rhabditida</taxon>
        <taxon>Rhabditina</taxon>
        <taxon>Rhabditomorpha</taxon>
        <taxon>Rhabditoidea</taxon>
        <taxon>Rhabditidae</taxon>
        <taxon>Peloderinae</taxon>
        <taxon>Caenorhabditis</taxon>
    </lineage>
</organism>
<dbReference type="InterPro" id="IPR002900">
    <property type="entry name" value="DUF38/FTH_CAE_spp"/>
</dbReference>
<dbReference type="PANTHER" id="PTHR23015">
    <property type="entry name" value="UNCHARACTERIZED C.ELEGANS PROTEIN"/>
    <property type="match status" value="1"/>
</dbReference>
<evidence type="ECO:0000313" key="3">
    <source>
        <dbReference type="Proteomes" id="UP000001940"/>
    </source>
</evidence>
<dbReference type="HOGENOM" id="CLU_030831_3_0_1"/>
<dbReference type="SMART" id="SM00256">
    <property type="entry name" value="FBOX"/>
    <property type="match status" value="1"/>
</dbReference>
<dbReference type="GeneID" id="185377"/>
<proteinExistence type="predicted"/>
<feature type="domain" description="F-box" evidence="1">
    <location>
        <begin position="1"/>
        <end position="46"/>
    </location>
</feature>
<accession>O45480</accession>
<dbReference type="CTD" id="185377"/>
<dbReference type="EMBL" id="BX284605">
    <property type="protein sequence ID" value="CAB04341.1"/>
    <property type="molecule type" value="Genomic_DNA"/>
</dbReference>
<dbReference type="FunCoup" id="O45480">
    <property type="interactions" value="160"/>
</dbReference>
<dbReference type="PIR" id="T21879">
    <property type="entry name" value="T21879"/>
</dbReference>
<dbReference type="AlphaFoldDB" id="O45480"/>
<dbReference type="InterPro" id="IPR001810">
    <property type="entry name" value="F-box_dom"/>
</dbReference>
<reference evidence="2 3" key="1">
    <citation type="journal article" date="1998" name="Science">
        <title>Genome sequence of the nematode C. elegans: a platform for investigating biology.</title>
        <authorList>
            <consortium name="The C. elegans sequencing consortium"/>
            <person name="Sulson J.E."/>
            <person name="Waterston R."/>
        </authorList>
    </citation>
    <scope>NUCLEOTIDE SEQUENCE [LARGE SCALE GENOMIC DNA]</scope>
    <source>
        <strain evidence="2 3">Bristol N2</strain>
    </source>
</reference>
<dbReference type="PhylomeDB" id="O45480"/>
<dbReference type="Proteomes" id="UP000001940">
    <property type="component" value="Chromosome V"/>
</dbReference>
<dbReference type="KEGG" id="cel:CELE_F36G9.14"/>
<dbReference type="InterPro" id="IPR040161">
    <property type="entry name" value="FB224"/>
</dbReference>
<dbReference type="WormBase" id="F36G9.14">
    <property type="protein sequence ID" value="CE15991"/>
    <property type="gene ID" value="WBGene00009490"/>
    <property type="gene designation" value="fbxa-99"/>
</dbReference>
<dbReference type="CDD" id="cd22150">
    <property type="entry name" value="F-box_CeFBXA-like"/>
    <property type="match status" value="1"/>
</dbReference>
<dbReference type="PANTHER" id="PTHR23015:SF4">
    <property type="entry name" value="DUF38 DOMAIN-CONTAINING PROTEIN-RELATED"/>
    <property type="match status" value="1"/>
</dbReference>
<sequence length="307" mass="36048">MLGDFPIKVVNIIMEKVDPIERLTIRKVSRKLRILIDQISDLFETIRIDIENTLTTIYLNNRNIFYKENGIVEFDGKRKVIEGELHTGMALNDLKIILQNPNLNLQDFTITFYVNGDNSKIRETYLKIIQKFWSTLICIKSQRSLIGGFTFGELVYVLPKFKAQKLEDLRLDMCQKINDERYINELVQLEQWKQAKSVEFTRNYLLEIPIRNLIHFSRCELTLKNILTKEDVLLIKQALHNNPATIESLYFGTPISDPTENLKIFEPLHAGGEGSINYEIGGFQFEIHFYSDFLHIKKKYKNIYEFQ</sequence>
<evidence type="ECO:0000313" key="2">
    <source>
        <dbReference type="EMBL" id="CAB04341.1"/>
    </source>
</evidence>
<dbReference type="PROSITE" id="PS50181">
    <property type="entry name" value="FBOX"/>
    <property type="match status" value="1"/>
</dbReference>
<dbReference type="RefSeq" id="NP_507008.1">
    <property type="nucleotide sequence ID" value="NM_074607.6"/>
</dbReference>
<keyword evidence="3" id="KW-1185">Reference proteome</keyword>
<dbReference type="PaxDb" id="6239-F36G9.14"/>
<protein>
    <submittedName>
        <fullName evidence="2">F-box domain-containing protein</fullName>
    </submittedName>
</protein>
<name>O45480_CAEEL</name>